<evidence type="ECO:0000256" key="3">
    <source>
        <dbReference type="SAM" id="MobiDB-lite"/>
    </source>
</evidence>
<reference evidence="6 7" key="1">
    <citation type="journal article" date="2024" name="Nat. Commun.">
        <title>Phylogenomics reveals the evolutionary origins of lichenization in chlorophyte algae.</title>
        <authorList>
            <person name="Puginier C."/>
            <person name="Libourel C."/>
            <person name="Otte J."/>
            <person name="Skaloud P."/>
            <person name="Haon M."/>
            <person name="Grisel S."/>
            <person name="Petersen M."/>
            <person name="Berrin J.G."/>
            <person name="Delaux P.M."/>
            <person name="Dal Grande F."/>
            <person name="Keller J."/>
        </authorList>
    </citation>
    <scope>NUCLEOTIDE SEQUENCE [LARGE SCALE GENOMIC DNA]</scope>
    <source>
        <strain evidence="6 7">SAG 2043</strain>
    </source>
</reference>
<dbReference type="InterPro" id="IPR005835">
    <property type="entry name" value="NTP_transferase_dom"/>
</dbReference>
<dbReference type="Gene3D" id="2.160.10.10">
    <property type="entry name" value="Hexapeptide repeat proteins"/>
    <property type="match status" value="1"/>
</dbReference>
<dbReference type="Pfam" id="PF07064">
    <property type="entry name" value="RIC1"/>
    <property type="match status" value="1"/>
</dbReference>
<feature type="region of interest" description="Disordered" evidence="3">
    <location>
        <begin position="172"/>
        <end position="235"/>
    </location>
</feature>
<feature type="compositionally biased region" description="Acidic residues" evidence="3">
    <location>
        <begin position="739"/>
        <end position="749"/>
    </location>
</feature>
<dbReference type="SUPFAM" id="SSF51161">
    <property type="entry name" value="Trimeric LpxA-like enzymes"/>
    <property type="match status" value="1"/>
</dbReference>
<keyword evidence="2" id="KW-0472">Membrane</keyword>
<evidence type="ECO:0000256" key="2">
    <source>
        <dbReference type="ARBA" id="ARBA00023136"/>
    </source>
</evidence>
<feature type="compositionally biased region" description="Polar residues" evidence="3">
    <location>
        <begin position="216"/>
        <end position="234"/>
    </location>
</feature>
<dbReference type="CDD" id="cd02508">
    <property type="entry name" value="ADP_Glucose_PP"/>
    <property type="match status" value="1"/>
</dbReference>
<gene>
    <name evidence="6" type="ORF">WJX72_000056</name>
</gene>
<feature type="region of interest" description="Disordered" evidence="3">
    <location>
        <begin position="496"/>
        <end position="520"/>
    </location>
</feature>
<accession>A0AAW1R398</accession>
<evidence type="ECO:0000259" key="5">
    <source>
        <dbReference type="Pfam" id="PF07064"/>
    </source>
</evidence>
<evidence type="ECO:0000259" key="4">
    <source>
        <dbReference type="Pfam" id="PF00483"/>
    </source>
</evidence>
<feature type="compositionally biased region" description="Polar residues" evidence="3">
    <location>
        <begin position="767"/>
        <end position="778"/>
    </location>
</feature>
<dbReference type="Proteomes" id="UP001489004">
    <property type="component" value="Unassembled WGS sequence"/>
</dbReference>
<dbReference type="SUPFAM" id="SSF53448">
    <property type="entry name" value="Nucleotide-diphospho-sugar transferases"/>
    <property type="match status" value="1"/>
</dbReference>
<feature type="region of interest" description="Disordered" evidence="3">
    <location>
        <begin position="1106"/>
        <end position="1142"/>
    </location>
</feature>
<dbReference type="GO" id="GO:0008878">
    <property type="term" value="F:glucose-1-phosphate adenylyltransferase activity"/>
    <property type="evidence" value="ECO:0007669"/>
    <property type="project" value="InterPro"/>
</dbReference>
<dbReference type="Pfam" id="PF25247">
    <property type="entry name" value="LbH_GLGC"/>
    <property type="match status" value="1"/>
</dbReference>
<dbReference type="InterPro" id="IPR009771">
    <property type="entry name" value="RIC1_C"/>
</dbReference>
<protein>
    <submittedName>
        <fullName evidence="6">Uncharacterized protein</fullName>
    </submittedName>
</protein>
<dbReference type="Pfam" id="PF00483">
    <property type="entry name" value="NTP_transferase"/>
    <property type="match status" value="1"/>
</dbReference>
<dbReference type="GO" id="GO:0006886">
    <property type="term" value="P:intracellular protein transport"/>
    <property type="evidence" value="ECO:0007669"/>
    <property type="project" value="InterPro"/>
</dbReference>
<dbReference type="PANTHER" id="PTHR22746">
    <property type="entry name" value="RAB6A-GEF COMPLEX PARTNER PROTEIN 1"/>
    <property type="match status" value="1"/>
</dbReference>
<dbReference type="InterPro" id="IPR015943">
    <property type="entry name" value="WD40/YVTN_repeat-like_dom_sf"/>
</dbReference>
<feature type="region of interest" description="Disordered" evidence="3">
    <location>
        <begin position="738"/>
        <end position="778"/>
    </location>
</feature>
<evidence type="ECO:0000256" key="1">
    <source>
        <dbReference type="ARBA" id="ARBA00004370"/>
    </source>
</evidence>
<feature type="compositionally biased region" description="Polar residues" evidence="3">
    <location>
        <begin position="403"/>
        <end position="413"/>
    </location>
</feature>
<feature type="domain" description="Nucleotidyl transferase" evidence="4">
    <location>
        <begin position="1314"/>
        <end position="1591"/>
    </location>
</feature>
<dbReference type="GO" id="GO:0034066">
    <property type="term" value="C:Ric1-Rgp1 guanyl-nucleotide exchange factor complex"/>
    <property type="evidence" value="ECO:0007669"/>
    <property type="project" value="InterPro"/>
</dbReference>
<name>A0AAW1R398_9CHLO</name>
<dbReference type="PROSITE" id="PS00809">
    <property type="entry name" value="ADP_GLC_PYROPHOSPH_2"/>
    <property type="match status" value="1"/>
</dbReference>
<dbReference type="PANTHER" id="PTHR22746:SF10">
    <property type="entry name" value="GUANINE NUCLEOTIDE EXCHANGE FACTOR SUBUNIT RIC1"/>
    <property type="match status" value="1"/>
</dbReference>
<dbReference type="GO" id="GO:0005829">
    <property type="term" value="C:cytosol"/>
    <property type="evidence" value="ECO:0007669"/>
    <property type="project" value="TreeGrafter"/>
</dbReference>
<dbReference type="SUPFAM" id="SSF50978">
    <property type="entry name" value="WD40 repeat-like"/>
    <property type="match status" value="1"/>
</dbReference>
<dbReference type="InterPro" id="IPR036322">
    <property type="entry name" value="WD40_repeat_dom_sf"/>
</dbReference>
<dbReference type="InterPro" id="IPR029044">
    <property type="entry name" value="Nucleotide-diphossugar_trans"/>
</dbReference>
<dbReference type="GO" id="GO:0005978">
    <property type="term" value="P:glycogen biosynthetic process"/>
    <property type="evidence" value="ECO:0007669"/>
    <property type="project" value="InterPro"/>
</dbReference>
<feature type="compositionally biased region" description="Low complexity" evidence="3">
    <location>
        <begin position="390"/>
        <end position="402"/>
    </location>
</feature>
<dbReference type="Pfam" id="PF25440">
    <property type="entry name" value="Beta-prop_RIC1_2nd"/>
    <property type="match status" value="1"/>
</dbReference>
<evidence type="ECO:0000313" key="7">
    <source>
        <dbReference type="Proteomes" id="UP001489004"/>
    </source>
</evidence>
<sequence length="1747" mass="186676">MYFAYGWPKALAAIEPGGQEDVVYLHLDDEYCVIVSTICIQVWTGGQHRIRLGAHSRDEGSVRLEGLNRRAFWCNSRRLLAVLTYNNVLHIYGLHESKESVLQTQTFMSGSRTQLDFKRLNLFLQYSLAVGHDTSTANDIVGDSRSVLVGLSDGTFQLFSWQGKLRGRVSPFTAPEGPALSRGSSLSRNSSSIPLRRQSQGSGGLGPGMRPPSPSARMSHSGSNERLNRSTSGGPSFAMELPASVETLDYSSTLRLLVVVLADGRCAVCRASETGLAPVDSLEFSHWLCAAGSGATVARIAPTAQLVALGLVSGEVALYRLWGAKGGDPLRVMSLADWGYGSESTGSVADLQWSPDNCALAVGWRRSGLGVWSTSGCRLVSSLRQTARASSFSPSTPAGSSGVPSTPFNSHKAPQSLPLESGVAAMAWGVQGYRLMVAESGSSAQLLELALAKSVVGSHRLMHHSEAASPQADLRQHHQEVHILQADDRLLLIMDGSEAGSSTGPSPSQFRSSTDGEASRGGADLVVHHLRVPHQYIAANYPIMHASLSSDGLDIAVAGTHGLALYSRRSGRWRLFGDVSQEREMSVQALLWLPRIVVASVQRSGSGSRTGQLQAPAELLLYPRYHLDNSSLLARYPLPQVPLAMDCIGNHLVVASAPLEVCVLRVDIQGSLVPLATPNATLTIIRELSIMSVGQPLKEIALVEPQSIQGRAATSAEAAPRHCVLLRAGGIMSVLDMEQGSESDTEADDGGGAGAHGSSGAAWHGNVNGNTPGTSSGPTEVEIPWWTYGARGMQLWFPSSLAGPLSAETRDSMTMRGTDPELEFDREVYPIGISLAEVAIVGVTQRMTRSNAAPLATASRHVVHAHSAYPCFHPMPESQPVLPCLLRRLLQQDKAEAALALAHRHCRAPHFSRSLEWLLFTSLEFDADGPAQPGEAGARRGSPTRKRAGTAGPLLLAAANLIRQFPQFRDVVVSVARKTDAQMWPSLFAAVGAPSALLEGLLDTGALQSAACCLLIVDRIEGAQAAHKLSLRLIQEALEGGQYELAAELLRFVIPPGENDSILSVLPQHASANGNGVAAVSQPVEGAPQQQPGPSWLAALFGARPAQQAPPNGRQAGDASVNGRRSATGSRQSVDGSSKGSAAGEAAWGVIGAFAWRLLDMGALRSLAHLGHALGAVGGALPALLAAPSVMHQHLRHQRIPTALSMLSALAVADAELPVCSDKDTATDAQLLLESCRAANELDWIAALALVLENTHVLLGVRREHPQLWYQFSRELLADKRFTSFWEAADADMHIETGNRNVLSNRAVNNSVHAVILAGGPSDNPLARFRAMPAVEIGSNAQLIDVPISNCIRSGINKMYVLTQFNSHTLNTHITSCYPPAVFGGPAQQGWVDVLACHQTPDYSLWYRGSADAVRRNLSAILEPYRGAGLPDEVLILSGQALYRMDYRNLLETHWKTNADITLATHSVGWGQARLRGLARVDPDTGLVTDFAEKPSGDKLDSMAHASKHATPEDPFEASMGIYIFKREVLEKLLQTNETHFGSDAGPDTHFGHDVIPHALRDNLRIVAHHFDGYWRDVQSLRDFYEVNLELAGPGAPISIYDVDEAVLSRGVILPPALMHQCEIENCLIGEGSVLRGSTLKNCVVGCNSFVGNGCHIENTLLMGNDAYTNDHSREVSSQKGEAVLGIGAGTTIKRAIIDDNAAVGPNCTLVNSAGIKESDRTSEGYVIQDGILVVLKGAVIPADTVI</sequence>
<organism evidence="6 7">
    <name type="scientific">[Myrmecia] bisecta</name>
    <dbReference type="NCBI Taxonomy" id="41462"/>
    <lineage>
        <taxon>Eukaryota</taxon>
        <taxon>Viridiplantae</taxon>
        <taxon>Chlorophyta</taxon>
        <taxon>core chlorophytes</taxon>
        <taxon>Trebouxiophyceae</taxon>
        <taxon>Trebouxiales</taxon>
        <taxon>Trebouxiaceae</taxon>
        <taxon>Myrmecia</taxon>
    </lineage>
</organism>
<comment type="subcellular location">
    <subcellularLocation>
        <location evidence="1">Membrane</location>
    </subcellularLocation>
</comment>
<comment type="caution">
    <text evidence="6">The sequence shown here is derived from an EMBL/GenBank/DDBJ whole genome shotgun (WGS) entry which is preliminary data.</text>
</comment>
<dbReference type="InterPro" id="IPR011004">
    <property type="entry name" value="Trimer_LpxA-like_sf"/>
</dbReference>
<evidence type="ECO:0000313" key="6">
    <source>
        <dbReference type="EMBL" id="KAK9828450.1"/>
    </source>
</evidence>
<dbReference type="GO" id="GO:0042147">
    <property type="term" value="P:retrograde transport, endosome to Golgi"/>
    <property type="evidence" value="ECO:0007669"/>
    <property type="project" value="TreeGrafter"/>
</dbReference>
<dbReference type="GO" id="GO:0000139">
    <property type="term" value="C:Golgi membrane"/>
    <property type="evidence" value="ECO:0007669"/>
    <property type="project" value="TreeGrafter"/>
</dbReference>
<feature type="domain" description="RIC1 C-terminal alpha solenoid region" evidence="5">
    <location>
        <begin position="884"/>
        <end position="1054"/>
    </location>
</feature>
<feature type="compositionally biased region" description="Low complexity" evidence="3">
    <location>
        <begin position="180"/>
        <end position="197"/>
    </location>
</feature>
<feature type="compositionally biased region" description="Polar residues" evidence="3">
    <location>
        <begin position="1123"/>
        <end position="1135"/>
    </location>
</feature>
<proteinExistence type="predicted"/>
<dbReference type="InterPro" id="IPR005836">
    <property type="entry name" value="ADP_Glu_pyroP_CS"/>
</dbReference>
<dbReference type="EMBL" id="JALJOR010000001">
    <property type="protein sequence ID" value="KAK9828450.1"/>
    <property type="molecule type" value="Genomic_DNA"/>
</dbReference>
<feature type="compositionally biased region" description="Polar residues" evidence="3">
    <location>
        <begin position="499"/>
        <end position="516"/>
    </location>
</feature>
<dbReference type="Gene3D" id="2.130.10.10">
    <property type="entry name" value="YVTN repeat-like/Quinoprotein amine dehydrogenase"/>
    <property type="match status" value="1"/>
</dbReference>
<feature type="region of interest" description="Disordered" evidence="3">
    <location>
        <begin position="390"/>
        <end position="414"/>
    </location>
</feature>
<dbReference type="CDD" id="cd04651">
    <property type="entry name" value="LbH_G1P_AT_C"/>
    <property type="match status" value="1"/>
</dbReference>
<dbReference type="PROSITE" id="PS00810">
    <property type="entry name" value="ADP_GLC_PYROPHOSPH_3"/>
    <property type="match status" value="1"/>
</dbReference>
<dbReference type="Gene3D" id="3.90.550.10">
    <property type="entry name" value="Spore Coat Polysaccharide Biosynthesis Protein SpsA, Chain A"/>
    <property type="match status" value="1"/>
</dbReference>
<keyword evidence="7" id="KW-1185">Reference proteome</keyword>
<dbReference type="InterPro" id="IPR040096">
    <property type="entry name" value="Ric1"/>
</dbReference>